<dbReference type="RefSeq" id="WP_029095767.1">
    <property type="nucleotide sequence ID" value="NZ_CAADJA010000002.1"/>
</dbReference>
<evidence type="ECO:0000313" key="1">
    <source>
        <dbReference type="EMBL" id="PHI30901.1"/>
    </source>
</evidence>
<gene>
    <name evidence="1" type="ORF">CRN84_16930</name>
    <name evidence="2" type="ORF">NCTC12282_04695</name>
</gene>
<reference evidence="1" key="2">
    <citation type="submission" date="2017-09" db="EMBL/GenBank/DDBJ databases">
        <title>FDA dAtabase for Regulatory Grade micrObial Sequences (FDA-ARGOS): Supporting development and validation of Infectious Disease Dx tests.</title>
        <authorList>
            <person name="Minogue T."/>
            <person name="Wolcott M."/>
            <person name="Wasieloski L."/>
            <person name="Aguilar W."/>
            <person name="Moore D."/>
            <person name="Tallon L.J."/>
            <person name="Sadzewicz L."/>
            <person name="Ott S."/>
            <person name="Zhao X."/>
            <person name="Nagaraj S."/>
            <person name="Vavikolanu K."/>
            <person name="Aluvathingal J."/>
            <person name="Nadendla S."/>
            <person name="Sichtig H."/>
        </authorList>
    </citation>
    <scope>NUCLEOTIDE SEQUENCE</scope>
    <source>
        <strain evidence="1">FDAARGOS_387</strain>
    </source>
</reference>
<dbReference type="AlphaFoldDB" id="A0A2C6DQ24"/>
<organism evidence="1 3">
    <name type="scientific">Budvicia aquatica</name>
    <dbReference type="NCBI Taxonomy" id="82979"/>
    <lineage>
        <taxon>Bacteria</taxon>
        <taxon>Pseudomonadati</taxon>
        <taxon>Pseudomonadota</taxon>
        <taxon>Gammaproteobacteria</taxon>
        <taxon>Enterobacterales</taxon>
        <taxon>Budviciaceae</taxon>
        <taxon>Budvicia</taxon>
    </lineage>
</organism>
<evidence type="ECO:0000313" key="3">
    <source>
        <dbReference type="Proteomes" id="UP000224974"/>
    </source>
</evidence>
<keyword evidence="3" id="KW-1185">Reference proteome</keyword>
<protein>
    <submittedName>
        <fullName evidence="1">Uncharacterized protein</fullName>
    </submittedName>
</protein>
<accession>A0A2C6DQ24</accession>
<proteinExistence type="predicted"/>
<dbReference type="EMBL" id="CAADJA010000002">
    <property type="protein sequence ID" value="VFS50807.1"/>
    <property type="molecule type" value="Genomic_DNA"/>
</dbReference>
<dbReference type="Proteomes" id="UP000224974">
    <property type="component" value="Unassembled WGS sequence"/>
</dbReference>
<dbReference type="STRING" id="1111728.GCA_000427805_03738"/>
<evidence type="ECO:0000313" key="2">
    <source>
        <dbReference type="EMBL" id="VFS50807.1"/>
    </source>
</evidence>
<dbReference type="Proteomes" id="UP000373449">
    <property type="component" value="Unassembled WGS sequence"/>
</dbReference>
<reference evidence="3" key="1">
    <citation type="submission" date="2017-09" db="EMBL/GenBank/DDBJ databases">
        <title>FDA dAtabase for Regulatory Grade micrObial Sequences (FDA-ARGOS): Supporting development and validation of Infectious Disease Dx tests.</title>
        <authorList>
            <person name="Minogue T."/>
            <person name="Wolcott M."/>
            <person name="Wasieloski L."/>
            <person name="Aguilar W."/>
            <person name="Moore D."/>
            <person name="Tallon L."/>
            <person name="Sadzewicz L."/>
            <person name="Ott S."/>
            <person name="Zhao X."/>
            <person name="Nagaraj S."/>
            <person name="Vavikolanu K."/>
            <person name="Aluvathingal J."/>
            <person name="Nadendla S."/>
            <person name="Sichtig H."/>
        </authorList>
    </citation>
    <scope>NUCLEOTIDE SEQUENCE [LARGE SCALE GENOMIC DNA]</scope>
    <source>
        <strain evidence="3">FDAARGOS_387</strain>
    </source>
</reference>
<reference evidence="2 4" key="3">
    <citation type="submission" date="2019-03" db="EMBL/GenBank/DDBJ databases">
        <authorList>
            <consortium name="Pathogen Informatics"/>
        </authorList>
    </citation>
    <scope>NUCLEOTIDE SEQUENCE [LARGE SCALE GENOMIC DNA]</scope>
    <source>
        <strain evidence="2 4">NCTC12282</strain>
    </source>
</reference>
<dbReference type="EMBL" id="PDDX01000001">
    <property type="protein sequence ID" value="PHI30901.1"/>
    <property type="molecule type" value="Genomic_DNA"/>
</dbReference>
<evidence type="ECO:0000313" key="4">
    <source>
        <dbReference type="Proteomes" id="UP000373449"/>
    </source>
</evidence>
<name>A0A2C6DQ24_9GAMM</name>
<sequence>MGMTNTCSFDNERVKFIREISYINDGEYLIKMQSTNGEYISSLCRVSMVDEDEVSTNRIINFDSDEFNQEIMMGFINAKLLCKLIGNFHDLILITD</sequence>